<feature type="compositionally biased region" description="Polar residues" evidence="1">
    <location>
        <begin position="69"/>
        <end position="78"/>
    </location>
</feature>
<proteinExistence type="predicted"/>
<dbReference type="EMBL" id="JAKJXP020000007">
    <property type="protein sequence ID" value="KAK7756380.1"/>
    <property type="molecule type" value="Genomic_DNA"/>
</dbReference>
<name>A0AAN9YWG1_9PEZI</name>
<dbReference type="Proteomes" id="UP001320420">
    <property type="component" value="Unassembled WGS sequence"/>
</dbReference>
<reference evidence="2 3" key="1">
    <citation type="submission" date="2024-02" db="EMBL/GenBank/DDBJ databases">
        <title>De novo assembly and annotation of 12 fungi associated with fruit tree decline syndrome in Ontario, Canada.</title>
        <authorList>
            <person name="Sulman M."/>
            <person name="Ellouze W."/>
            <person name="Ilyukhin E."/>
        </authorList>
    </citation>
    <scope>NUCLEOTIDE SEQUENCE [LARGE SCALE GENOMIC DNA]</scope>
    <source>
        <strain evidence="2 3">M11/M66-122</strain>
    </source>
</reference>
<evidence type="ECO:0008006" key="4">
    <source>
        <dbReference type="Google" id="ProtNLM"/>
    </source>
</evidence>
<evidence type="ECO:0000313" key="3">
    <source>
        <dbReference type="Proteomes" id="UP001320420"/>
    </source>
</evidence>
<dbReference type="InterPro" id="IPR036397">
    <property type="entry name" value="RNaseH_sf"/>
</dbReference>
<dbReference type="SUPFAM" id="SSF53098">
    <property type="entry name" value="Ribonuclease H-like"/>
    <property type="match status" value="1"/>
</dbReference>
<evidence type="ECO:0000313" key="2">
    <source>
        <dbReference type="EMBL" id="KAK7756380.1"/>
    </source>
</evidence>
<protein>
    <recommendedName>
        <fullName evidence="4">RNase H type-1 domain-containing protein</fullName>
    </recommendedName>
</protein>
<comment type="caution">
    <text evidence="2">The sequence shown here is derived from an EMBL/GenBank/DDBJ whole genome shotgun (WGS) entry which is preliminary data.</text>
</comment>
<accession>A0AAN9YWG1</accession>
<sequence>MSRRILQGWAPIFGGSIRRTSPGFTRSAAQDVRVRPFERLQHSAAHTQKQVDAVMLGLASLKQKDTHNKQTTAKNTPKPQVALPGRARDNSPTPRFCIEEQEIAKSFALRAVQPGSDLGDRLVLYTDATYLPARNMGGMAVVYKHFLGDSVPAWTDKAHAAVFLGSHNKAEALAIRDALEIALVEIRTYYGVGGEKGPRTSKLPRVMIFTDSQGALQALRNYLLSGTIKQVWDGLKGTAVPTVWLGTQPMPSNALRQAIQLEPSR</sequence>
<keyword evidence="3" id="KW-1185">Reference proteome</keyword>
<dbReference type="GO" id="GO:0003676">
    <property type="term" value="F:nucleic acid binding"/>
    <property type="evidence" value="ECO:0007669"/>
    <property type="project" value="InterPro"/>
</dbReference>
<evidence type="ECO:0000256" key="1">
    <source>
        <dbReference type="SAM" id="MobiDB-lite"/>
    </source>
</evidence>
<dbReference type="Gene3D" id="3.30.420.10">
    <property type="entry name" value="Ribonuclease H-like superfamily/Ribonuclease H"/>
    <property type="match status" value="1"/>
</dbReference>
<gene>
    <name evidence="2" type="ORF">SLS62_001606</name>
</gene>
<dbReference type="AlphaFoldDB" id="A0AAN9YWG1"/>
<feature type="region of interest" description="Disordered" evidence="1">
    <location>
        <begin position="65"/>
        <end position="92"/>
    </location>
</feature>
<dbReference type="InterPro" id="IPR012337">
    <property type="entry name" value="RNaseH-like_sf"/>
</dbReference>
<organism evidence="2 3">
    <name type="scientific">Diatrype stigma</name>
    <dbReference type="NCBI Taxonomy" id="117547"/>
    <lineage>
        <taxon>Eukaryota</taxon>
        <taxon>Fungi</taxon>
        <taxon>Dikarya</taxon>
        <taxon>Ascomycota</taxon>
        <taxon>Pezizomycotina</taxon>
        <taxon>Sordariomycetes</taxon>
        <taxon>Xylariomycetidae</taxon>
        <taxon>Xylariales</taxon>
        <taxon>Diatrypaceae</taxon>
        <taxon>Diatrype</taxon>
    </lineage>
</organism>